<keyword evidence="1" id="KW-0472">Membrane</keyword>
<name>A0A498RFN4_9FIRM</name>
<dbReference type="Proteomes" id="UP000277811">
    <property type="component" value="Unassembled WGS sequence"/>
</dbReference>
<feature type="transmembrane region" description="Helical" evidence="1">
    <location>
        <begin position="28"/>
        <end position="45"/>
    </location>
</feature>
<sequence>MQPDNKNQQSDLNDAGEYTLGQQHFLKWLQWAAIIASFIAMMYVMHG</sequence>
<reference evidence="2 3" key="1">
    <citation type="submission" date="2018-06" db="EMBL/GenBank/DDBJ databases">
        <authorList>
            <person name="Strepis N."/>
        </authorList>
    </citation>
    <scope>NUCLEOTIDE SEQUENCE [LARGE SCALE GENOMIC DNA]</scope>
    <source>
        <strain evidence="2">LUCI</strain>
    </source>
</reference>
<gene>
    <name evidence="2" type="ORF">LUCI_4186</name>
</gene>
<protein>
    <submittedName>
        <fullName evidence="2">Uncharacterized protein</fullName>
    </submittedName>
</protein>
<accession>A0A498RFN4</accession>
<dbReference type="EMBL" id="UPPP01000102">
    <property type="protein sequence ID" value="VBB08903.1"/>
    <property type="molecule type" value="Genomic_DNA"/>
</dbReference>
<keyword evidence="1" id="KW-0812">Transmembrane</keyword>
<keyword evidence="3" id="KW-1185">Reference proteome</keyword>
<evidence type="ECO:0000313" key="3">
    <source>
        <dbReference type="Proteomes" id="UP000277811"/>
    </source>
</evidence>
<proteinExistence type="predicted"/>
<dbReference type="AlphaFoldDB" id="A0A498RFN4"/>
<keyword evidence="1" id="KW-1133">Transmembrane helix</keyword>
<dbReference type="RefSeq" id="WP_165866090.1">
    <property type="nucleotide sequence ID" value="NZ_UPPP01000102.1"/>
</dbReference>
<organism evidence="2 3">
    <name type="scientific">Lucifera butyrica</name>
    <dbReference type="NCBI Taxonomy" id="1351585"/>
    <lineage>
        <taxon>Bacteria</taxon>
        <taxon>Bacillati</taxon>
        <taxon>Bacillota</taxon>
        <taxon>Negativicutes</taxon>
        <taxon>Veillonellales</taxon>
        <taxon>Veillonellaceae</taxon>
        <taxon>Lucifera</taxon>
    </lineage>
</organism>
<evidence type="ECO:0000313" key="2">
    <source>
        <dbReference type="EMBL" id="VBB08903.1"/>
    </source>
</evidence>
<evidence type="ECO:0000256" key="1">
    <source>
        <dbReference type="SAM" id="Phobius"/>
    </source>
</evidence>